<dbReference type="GeneID" id="31358793"/>
<dbReference type="Proteomes" id="UP000001396">
    <property type="component" value="Unassembled WGS sequence"/>
</dbReference>
<keyword evidence="2" id="KW-1185">Reference proteome</keyword>
<proteinExistence type="predicted"/>
<gene>
    <name evidence="1" type="ORF">PPL_03271</name>
</gene>
<sequence>MSLQKNYFQIILNNKYISNIIFCNVYRIHKFVVGIGKRCYRYNEIGDVEWMLLNRYTAQPRHRSTHCHSAQRHVAIGAARIDAAMSARASKDTSCRRRQVHTGQHRNNFEQIHNNLLFKCPLQNIQYILSNQQQQLGGGNNISTTTTMMTTTNNNTTTATTNDQIESVNSQRHIIRYSGSILAAAIGNSLEVLQYLLNIYQHQPNDFQQDLQQQQLEQHSYAINRVNQICDTLDEAIESAFFPPSPYKMECNNFTQPENQTRNNQLLILYRF</sequence>
<accession>D3B4E7</accession>
<evidence type="ECO:0000313" key="2">
    <source>
        <dbReference type="Proteomes" id="UP000001396"/>
    </source>
</evidence>
<organism evidence="1 2">
    <name type="scientific">Heterostelium pallidum (strain ATCC 26659 / Pp 5 / PN500)</name>
    <name type="common">Cellular slime mold</name>
    <name type="synonym">Polysphondylium pallidum</name>
    <dbReference type="NCBI Taxonomy" id="670386"/>
    <lineage>
        <taxon>Eukaryota</taxon>
        <taxon>Amoebozoa</taxon>
        <taxon>Evosea</taxon>
        <taxon>Eumycetozoa</taxon>
        <taxon>Dictyostelia</taxon>
        <taxon>Acytosteliales</taxon>
        <taxon>Acytosteliaceae</taxon>
        <taxon>Heterostelium</taxon>
    </lineage>
</organism>
<comment type="caution">
    <text evidence="1">The sequence shown here is derived from an EMBL/GenBank/DDBJ whole genome shotgun (WGS) entry which is preliminary data.</text>
</comment>
<dbReference type="AlphaFoldDB" id="D3B4E7"/>
<dbReference type="RefSeq" id="XP_020436311.1">
    <property type="nucleotide sequence ID" value="XM_020574239.1"/>
</dbReference>
<evidence type="ECO:0000313" key="1">
    <source>
        <dbReference type="EMBL" id="EFA84195.1"/>
    </source>
</evidence>
<name>D3B4E7_HETP5</name>
<reference evidence="1 2" key="1">
    <citation type="journal article" date="2011" name="Genome Res.">
        <title>Phylogeny-wide analysis of social amoeba genomes highlights ancient origins for complex intercellular communication.</title>
        <authorList>
            <person name="Heidel A.J."/>
            <person name="Lawal H.M."/>
            <person name="Felder M."/>
            <person name="Schilde C."/>
            <person name="Helps N.R."/>
            <person name="Tunggal B."/>
            <person name="Rivero F."/>
            <person name="John U."/>
            <person name="Schleicher M."/>
            <person name="Eichinger L."/>
            <person name="Platzer M."/>
            <person name="Noegel A.A."/>
            <person name="Schaap P."/>
            <person name="Gloeckner G."/>
        </authorList>
    </citation>
    <scope>NUCLEOTIDE SEQUENCE [LARGE SCALE GENOMIC DNA]</scope>
    <source>
        <strain evidence="2">ATCC 26659 / Pp 5 / PN500</strain>
    </source>
</reference>
<dbReference type="InParanoid" id="D3B4E7"/>
<protein>
    <submittedName>
        <fullName evidence="1">Uncharacterized protein</fullName>
    </submittedName>
</protein>
<dbReference type="EMBL" id="ADBJ01000010">
    <property type="protein sequence ID" value="EFA84195.1"/>
    <property type="molecule type" value="Genomic_DNA"/>
</dbReference>